<dbReference type="Proteomes" id="UP001642540">
    <property type="component" value="Unassembled WGS sequence"/>
</dbReference>
<feature type="compositionally biased region" description="Basic and acidic residues" evidence="1">
    <location>
        <begin position="7"/>
        <end position="26"/>
    </location>
</feature>
<feature type="region of interest" description="Disordered" evidence="1">
    <location>
        <begin position="248"/>
        <end position="279"/>
    </location>
</feature>
<feature type="region of interest" description="Disordered" evidence="1">
    <location>
        <begin position="1"/>
        <end position="69"/>
    </location>
</feature>
<dbReference type="EMBL" id="CAXLJM020000054">
    <property type="protein sequence ID" value="CAL8117499.1"/>
    <property type="molecule type" value="Genomic_DNA"/>
</dbReference>
<name>A0ABP1R3D6_9HEXA</name>
<feature type="region of interest" description="Disordered" evidence="1">
    <location>
        <begin position="90"/>
        <end position="117"/>
    </location>
</feature>
<evidence type="ECO:0000313" key="3">
    <source>
        <dbReference type="Proteomes" id="UP001642540"/>
    </source>
</evidence>
<comment type="caution">
    <text evidence="2">The sequence shown here is derived from an EMBL/GenBank/DDBJ whole genome shotgun (WGS) entry which is preliminary data.</text>
</comment>
<reference evidence="2 3" key="1">
    <citation type="submission" date="2024-08" db="EMBL/GenBank/DDBJ databases">
        <authorList>
            <person name="Cucini C."/>
            <person name="Frati F."/>
        </authorList>
    </citation>
    <scope>NUCLEOTIDE SEQUENCE [LARGE SCALE GENOMIC DNA]</scope>
</reference>
<gene>
    <name evidence="2" type="ORF">ODALV1_LOCUS17723</name>
</gene>
<keyword evidence="3" id="KW-1185">Reference proteome</keyword>
<proteinExistence type="predicted"/>
<feature type="compositionally biased region" description="Low complexity" evidence="1">
    <location>
        <begin position="98"/>
        <end position="108"/>
    </location>
</feature>
<organism evidence="2 3">
    <name type="scientific">Orchesella dallaii</name>
    <dbReference type="NCBI Taxonomy" id="48710"/>
    <lineage>
        <taxon>Eukaryota</taxon>
        <taxon>Metazoa</taxon>
        <taxon>Ecdysozoa</taxon>
        <taxon>Arthropoda</taxon>
        <taxon>Hexapoda</taxon>
        <taxon>Collembola</taxon>
        <taxon>Entomobryomorpha</taxon>
        <taxon>Entomobryoidea</taxon>
        <taxon>Orchesellidae</taxon>
        <taxon>Orchesellinae</taxon>
        <taxon>Orchesella</taxon>
    </lineage>
</organism>
<accession>A0ABP1R3D6</accession>
<evidence type="ECO:0000313" key="2">
    <source>
        <dbReference type="EMBL" id="CAL8117499.1"/>
    </source>
</evidence>
<sequence length="279" mass="30947">MSSVIEDSSHPDAKPKRGGDTHHDGSGDVACALSMPHRSSRANFGTLPNRCGEWSTPPRHPRSQHAMPPPLLRSTVIAAYGRQLTRTSFATSGEDDASSLSSCTSQASFRPAARSSRLEQNQEEIQRLQLESQQLEASMKQRIIRVQNKMPLLNQENSILEKQQQLGYEVEAALPFGTDSGKPVNKDVQMRTYLLAILPDKRFQRFLQTPRRPTVPPPHTSTFSAIRKEEIDSWLRRQQVFGARRPITDLLGHGGKDVSTQPVPPSSNAVLPEVSGEKP</sequence>
<feature type="compositionally biased region" description="Polar residues" evidence="1">
    <location>
        <begin position="258"/>
        <end position="269"/>
    </location>
</feature>
<protein>
    <submittedName>
        <fullName evidence="2">Uncharacterized protein</fullName>
    </submittedName>
</protein>
<evidence type="ECO:0000256" key="1">
    <source>
        <dbReference type="SAM" id="MobiDB-lite"/>
    </source>
</evidence>